<proteinExistence type="predicted"/>
<evidence type="ECO:0000313" key="1">
    <source>
        <dbReference type="EMBL" id="MDQ2092460.1"/>
    </source>
</evidence>
<protein>
    <recommendedName>
        <fullName evidence="3">HEPN domain-containing protein</fullName>
    </recommendedName>
</protein>
<reference evidence="1" key="1">
    <citation type="submission" date="2022-07" db="EMBL/GenBank/DDBJ databases">
        <authorList>
            <person name="Otstavnykh N."/>
            <person name="Isaeva M."/>
            <person name="Bystritskaya E."/>
        </authorList>
    </citation>
    <scope>NUCLEOTIDE SEQUENCE</scope>
    <source>
        <strain evidence="1">KCTC 52189</strain>
    </source>
</reference>
<evidence type="ECO:0000313" key="2">
    <source>
        <dbReference type="Proteomes" id="UP001226762"/>
    </source>
</evidence>
<dbReference type="RefSeq" id="WP_306737769.1">
    <property type="nucleotide sequence ID" value="NZ_JANHAX010000010.1"/>
</dbReference>
<gene>
    <name evidence="1" type="ORF">NO357_21360</name>
</gene>
<dbReference type="AlphaFoldDB" id="A0AAE3WHI3"/>
<sequence>MSARLSTAIRIGDAARAILRKTKSFPDQQFEEIEDWADREHVGVEPMLLALSMELALKAWFVFDHDDPNVVKSHDLTKLFDALLPESQQRLDEEFKRSVNPHHPSVFFIDYGIRDILSQHKDAFVDWRYLHEAKKTMMFDQSTFEATLEMVLREFRKRYRIEPVSPLFRHPK</sequence>
<dbReference type="Gene3D" id="1.20.120.330">
    <property type="entry name" value="Nucleotidyltransferases domain 2"/>
    <property type="match status" value="1"/>
</dbReference>
<evidence type="ECO:0008006" key="3">
    <source>
        <dbReference type="Google" id="ProtNLM"/>
    </source>
</evidence>
<organism evidence="1 2">
    <name type="scientific">Marimonas arenosa</name>
    <dbReference type="NCBI Taxonomy" id="1795305"/>
    <lineage>
        <taxon>Bacteria</taxon>
        <taxon>Pseudomonadati</taxon>
        <taxon>Pseudomonadota</taxon>
        <taxon>Alphaproteobacteria</taxon>
        <taxon>Rhodobacterales</taxon>
        <taxon>Paracoccaceae</taxon>
        <taxon>Marimonas</taxon>
    </lineage>
</organism>
<reference evidence="1" key="2">
    <citation type="submission" date="2023-02" db="EMBL/GenBank/DDBJ databases">
        <title>'Rhodoalgimonas zhirmunskyi' gen. nov., isolated from a red alga.</title>
        <authorList>
            <person name="Nedashkovskaya O.I."/>
            <person name="Otstavnykh N.Y."/>
            <person name="Bystritskaya E.P."/>
            <person name="Balabanova L.A."/>
            <person name="Isaeva M.P."/>
        </authorList>
    </citation>
    <scope>NUCLEOTIDE SEQUENCE</scope>
    <source>
        <strain evidence="1">KCTC 52189</strain>
    </source>
</reference>
<accession>A0AAE3WHI3</accession>
<dbReference type="EMBL" id="JANHAX010000010">
    <property type="protein sequence ID" value="MDQ2092460.1"/>
    <property type="molecule type" value="Genomic_DNA"/>
</dbReference>
<name>A0AAE3WHI3_9RHOB</name>
<comment type="caution">
    <text evidence="1">The sequence shown here is derived from an EMBL/GenBank/DDBJ whole genome shotgun (WGS) entry which is preliminary data.</text>
</comment>
<dbReference type="Proteomes" id="UP001226762">
    <property type="component" value="Unassembled WGS sequence"/>
</dbReference>
<keyword evidence="2" id="KW-1185">Reference proteome</keyword>